<sequence>MAPPHVALFPCSGIGHLIPFLRLAATVAARGCTVTVIALHPTVSAAESDQLSHFFDLYPHIKCIQFQPLPFKKSKLFNEDPFFMQVEAISNSVHILDPILSTLSPPLSAIISDLSVATSICRIASSKSISTYVLITTSARFFSLMALLPKLALRESGGIQEKAQLELPGLGLVPVSSIPPPMLDSNHFFSTVISSNIPCLSNVKGILMNTFTGLESESILALNSGRIIPDLAPVLALGPFEPFEVERRAPVGPRSILPTAPTLQWLDEQAPESVLFISFGSRTALSRDQTLQLRDGIEKSGCKFLWILKSNKVDKDDKEDVQSILGESFLERTRKQGVAIKGWVNQDRILAHPAIGGFISHCGWNSVTEAVRLGVPILAWPQHGDQKFNAAVVESTGLGLWAKDWGWGGEKLVAGDDIAAKISEMMLGKDLRARVKAVKEIARQAREIGGTSEGFLSLLVQELKLQEK</sequence>
<dbReference type="Pfam" id="PF00201">
    <property type="entry name" value="UDPGT"/>
    <property type="match status" value="1"/>
</dbReference>
<gene>
    <name evidence="6" type="ORF">F511_21979</name>
</gene>
<keyword evidence="2 4" id="KW-0328">Glycosyltransferase</keyword>
<organism evidence="6 7">
    <name type="scientific">Dorcoceras hygrometricum</name>
    <dbReference type="NCBI Taxonomy" id="472368"/>
    <lineage>
        <taxon>Eukaryota</taxon>
        <taxon>Viridiplantae</taxon>
        <taxon>Streptophyta</taxon>
        <taxon>Embryophyta</taxon>
        <taxon>Tracheophyta</taxon>
        <taxon>Spermatophyta</taxon>
        <taxon>Magnoliopsida</taxon>
        <taxon>eudicotyledons</taxon>
        <taxon>Gunneridae</taxon>
        <taxon>Pentapetalae</taxon>
        <taxon>asterids</taxon>
        <taxon>lamiids</taxon>
        <taxon>Lamiales</taxon>
        <taxon>Gesneriaceae</taxon>
        <taxon>Didymocarpoideae</taxon>
        <taxon>Trichosporeae</taxon>
        <taxon>Loxocarpinae</taxon>
        <taxon>Dorcoceras</taxon>
    </lineage>
</organism>
<dbReference type="Proteomes" id="UP000250235">
    <property type="component" value="Unassembled WGS sequence"/>
</dbReference>
<dbReference type="PANTHER" id="PTHR48048">
    <property type="entry name" value="GLYCOSYLTRANSFERASE"/>
    <property type="match status" value="1"/>
</dbReference>
<dbReference type="InterPro" id="IPR050481">
    <property type="entry name" value="UDP-glycosyltransf_plant"/>
</dbReference>
<keyword evidence="7" id="KW-1185">Reference proteome</keyword>
<dbReference type="InterPro" id="IPR002213">
    <property type="entry name" value="UDP_glucos_trans"/>
</dbReference>
<protein>
    <recommendedName>
        <fullName evidence="5">Glycosyltransferase</fullName>
        <ecNumber evidence="5">2.4.1.-</ecNumber>
    </recommendedName>
</protein>
<evidence type="ECO:0000313" key="6">
    <source>
        <dbReference type="EMBL" id="KZV43387.1"/>
    </source>
</evidence>
<evidence type="ECO:0000256" key="1">
    <source>
        <dbReference type="ARBA" id="ARBA00009995"/>
    </source>
</evidence>
<comment type="similarity">
    <text evidence="1 4">Belongs to the UDP-glycosyltransferase family.</text>
</comment>
<dbReference type="OrthoDB" id="5835829at2759"/>
<dbReference type="CDD" id="cd03784">
    <property type="entry name" value="GT1_Gtf-like"/>
    <property type="match status" value="1"/>
</dbReference>
<reference evidence="6 7" key="1">
    <citation type="journal article" date="2015" name="Proc. Natl. Acad. Sci. U.S.A.">
        <title>The resurrection genome of Boea hygrometrica: A blueprint for survival of dehydration.</title>
        <authorList>
            <person name="Xiao L."/>
            <person name="Yang G."/>
            <person name="Zhang L."/>
            <person name="Yang X."/>
            <person name="Zhao S."/>
            <person name="Ji Z."/>
            <person name="Zhou Q."/>
            <person name="Hu M."/>
            <person name="Wang Y."/>
            <person name="Chen M."/>
            <person name="Xu Y."/>
            <person name="Jin H."/>
            <person name="Xiao X."/>
            <person name="Hu G."/>
            <person name="Bao F."/>
            <person name="Hu Y."/>
            <person name="Wan P."/>
            <person name="Li L."/>
            <person name="Deng X."/>
            <person name="Kuang T."/>
            <person name="Xiang C."/>
            <person name="Zhu J.K."/>
            <person name="Oliver M.J."/>
            <person name="He Y."/>
        </authorList>
    </citation>
    <scope>NUCLEOTIDE SEQUENCE [LARGE SCALE GENOMIC DNA]</scope>
    <source>
        <strain evidence="7">cv. XS01</strain>
    </source>
</reference>
<evidence type="ECO:0000256" key="2">
    <source>
        <dbReference type="ARBA" id="ARBA00022676"/>
    </source>
</evidence>
<dbReference type="InterPro" id="IPR035595">
    <property type="entry name" value="UDP_glycos_trans_CS"/>
</dbReference>
<dbReference type="GO" id="GO:0035251">
    <property type="term" value="F:UDP-glucosyltransferase activity"/>
    <property type="evidence" value="ECO:0007669"/>
    <property type="project" value="InterPro"/>
</dbReference>
<name>A0A2Z7C9Z1_9LAMI</name>
<dbReference type="AlphaFoldDB" id="A0A2Z7C9Z1"/>
<dbReference type="PROSITE" id="PS00375">
    <property type="entry name" value="UDPGT"/>
    <property type="match status" value="1"/>
</dbReference>
<evidence type="ECO:0000313" key="7">
    <source>
        <dbReference type="Proteomes" id="UP000250235"/>
    </source>
</evidence>
<keyword evidence="3 4" id="KW-0808">Transferase</keyword>
<dbReference type="SUPFAM" id="SSF53756">
    <property type="entry name" value="UDP-Glycosyltransferase/glycogen phosphorylase"/>
    <property type="match status" value="1"/>
</dbReference>
<dbReference type="EC" id="2.4.1.-" evidence="5"/>
<dbReference type="FunFam" id="3.40.50.2000:FF:000060">
    <property type="entry name" value="Glycosyltransferase"/>
    <property type="match status" value="1"/>
</dbReference>
<dbReference type="PANTHER" id="PTHR48048:SF76">
    <property type="entry name" value="UDP-GLYCOSYLTRANSFERASE 708D1-LIKE"/>
    <property type="match status" value="1"/>
</dbReference>
<evidence type="ECO:0000256" key="4">
    <source>
        <dbReference type="RuleBase" id="RU003718"/>
    </source>
</evidence>
<dbReference type="Gene3D" id="3.40.50.2000">
    <property type="entry name" value="Glycogen Phosphorylase B"/>
    <property type="match status" value="2"/>
</dbReference>
<evidence type="ECO:0000256" key="3">
    <source>
        <dbReference type="ARBA" id="ARBA00022679"/>
    </source>
</evidence>
<accession>A0A2Z7C9Z1</accession>
<dbReference type="GO" id="GO:0016138">
    <property type="term" value="P:glycoside biosynthetic process"/>
    <property type="evidence" value="ECO:0007669"/>
    <property type="project" value="UniProtKB-ARBA"/>
</dbReference>
<evidence type="ECO:0000256" key="5">
    <source>
        <dbReference type="RuleBase" id="RU362057"/>
    </source>
</evidence>
<dbReference type="EMBL" id="KQ998120">
    <property type="protein sequence ID" value="KZV43387.1"/>
    <property type="molecule type" value="Genomic_DNA"/>
</dbReference>
<proteinExistence type="inferred from homology"/>